<keyword evidence="2" id="KW-1185">Reference proteome</keyword>
<sequence>MLSQKIVKEVLILNLVSDALKKNQEIPNIKETVSLWKSTYYA</sequence>
<dbReference type="PATRIC" id="fig|1086011.3.peg.2185"/>
<proteinExistence type="predicted"/>
<dbReference type="AlphaFoldDB" id="H7FTN2"/>
<organism evidence="1 2">
    <name type="scientific">Flavobacterium frigoris (strain PS1)</name>
    <dbReference type="NCBI Taxonomy" id="1086011"/>
    <lineage>
        <taxon>Bacteria</taxon>
        <taxon>Pseudomonadati</taxon>
        <taxon>Bacteroidota</taxon>
        <taxon>Flavobacteriia</taxon>
        <taxon>Flavobacteriales</taxon>
        <taxon>Flavobacteriaceae</taxon>
        <taxon>Flavobacterium</taxon>
    </lineage>
</organism>
<name>H7FTN2_FLAFP</name>
<evidence type="ECO:0000313" key="2">
    <source>
        <dbReference type="Proteomes" id="UP000005566"/>
    </source>
</evidence>
<accession>H7FTN2</accession>
<protein>
    <submittedName>
        <fullName evidence="1">Uncharacterized protein</fullName>
    </submittedName>
</protein>
<dbReference type="Proteomes" id="UP000005566">
    <property type="component" value="Unassembled WGS sequence"/>
</dbReference>
<evidence type="ECO:0000313" key="1">
    <source>
        <dbReference type="EMBL" id="EIA08511.1"/>
    </source>
</evidence>
<comment type="caution">
    <text evidence="1">The sequence shown here is derived from an EMBL/GenBank/DDBJ whole genome shotgun (WGS) entry which is preliminary data.</text>
</comment>
<reference evidence="1 2" key="1">
    <citation type="journal article" date="2014" name="Acta Crystallogr. D">
        <title>Structure-based characterization and antifreeze properties of a hyperactive ice-binding protein from the Antarctic bacterium Flavobacterium frigoris PS1.</title>
        <authorList>
            <person name="Do H."/>
            <person name="Kim S.J."/>
            <person name="Kim H.J."/>
            <person name="Lee J.H."/>
        </authorList>
    </citation>
    <scope>NUCLEOTIDE SEQUENCE [LARGE SCALE GENOMIC DNA]</scope>
    <source>
        <strain evidence="1 2">PS1</strain>
    </source>
</reference>
<gene>
    <name evidence="1" type="ORF">HJ01_02233</name>
</gene>
<dbReference type="EMBL" id="AHKF01000018">
    <property type="protein sequence ID" value="EIA08511.1"/>
    <property type="molecule type" value="Genomic_DNA"/>
</dbReference>